<evidence type="ECO:0000256" key="1">
    <source>
        <dbReference type="SAM" id="MobiDB-lite"/>
    </source>
</evidence>
<feature type="region of interest" description="Disordered" evidence="1">
    <location>
        <begin position="27"/>
        <end position="47"/>
    </location>
</feature>
<reference evidence="2" key="1">
    <citation type="journal article" date="2022" name="bioRxiv">
        <title>Sequencing and chromosome-scale assembly of the giantPleurodeles waltlgenome.</title>
        <authorList>
            <person name="Brown T."/>
            <person name="Elewa A."/>
            <person name="Iarovenko S."/>
            <person name="Subramanian E."/>
            <person name="Araus A.J."/>
            <person name="Petzold A."/>
            <person name="Susuki M."/>
            <person name="Suzuki K.-i.T."/>
            <person name="Hayashi T."/>
            <person name="Toyoda A."/>
            <person name="Oliveira C."/>
            <person name="Osipova E."/>
            <person name="Leigh N.D."/>
            <person name="Simon A."/>
            <person name="Yun M.H."/>
        </authorList>
    </citation>
    <scope>NUCLEOTIDE SEQUENCE</scope>
    <source>
        <strain evidence="2">20211129_DDA</strain>
        <tissue evidence="2">Liver</tissue>
    </source>
</reference>
<evidence type="ECO:0000313" key="2">
    <source>
        <dbReference type="EMBL" id="KAJ1101533.1"/>
    </source>
</evidence>
<comment type="caution">
    <text evidence="2">The sequence shown here is derived from an EMBL/GenBank/DDBJ whole genome shotgun (WGS) entry which is preliminary data.</text>
</comment>
<keyword evidence="3" id="KW-1185">Reference proteome</keyword>
<dbReference type="EMBL" id="JANPWB010000014">
    <property type="protein sequence ID" value="KAJ1101533.1"/>
    <property type="molecule type" value="Genomic_DNA"/>
</dbReference>
<name>A0AAV7MKE0_PLEWA</name>
<gene>
    <name evidence="2" type="ORF">NDU88_006600</name>
</gene>
<organism evidence="2 3">
    <name type="scientific">Pleurodeles waltl</name>
    <name type="common">Iberian ribbed newt</name>
    <dbReference type="NCBI Taxonomy" id="8319"/>
    <lineage>
        <taxon>Eukaryota</taxon>
        <taxon>Metazoa</taxon>
        <taxon>Chordata</taxon>
        <taxon>Craniata</taxon>
        <taxon>Vertebrata</taxon>
        <taxon>Euteleostomi</taxon>
        <taxon>Amphibia</taxon>
        <taxon>Batrachia</taxon>
        <taxon>Caudata</taxon>
        <taxon>Salamandroidea</taxon>
        <taxon>Salamandridae</taxon>
        <taxon>Pleurodelinae</taxon>
        <taxon>Pleurodeles</taxon>
    </lineage>
</organism>
<proteinExistence type="predicted"/>
<sequence>MVARKPKLPDEVLGCMDMRMLNKVIKRKSHNTPTVGNQPTEDVSAGAPRLDPAQCLAARGGEALRLPPYCEVPPGVCFARRRPGPGCAAPARRAGLCPLVGAERRGRRLGPQDEPLPGGSFKPGAEGLRAWGFTLGPTTVGSVCVDPAPGDLSAWRRRCSLVFGRPGGTSKTPSPWCLGVGRLKCGPPAEGRGPGDRPHLIICSLDVRGPATLWKGARSGRSRRVAAGGWTWARFRLGRPMLTGPGQKPRIP</sequence>
<accession>A0AAV7MKE0</accession>
<protein>
    <submittedName>
        <fullName evidence="2">Uncharacterized protein</fullName>
    </submittedName>
</protein>
<dbReference type="Proteomes" id="UP001066276">
    <property type="component" value="Chromosome 10"/>
</dbReference>
<evidence type="ECO:0000313" key="3">
    <source>
        <dbReference type="Proteomes" id="UP001066276"/>
    </source>
</evidence>
<feature type="compositionally biased region" description="Polar residues" evidence="1">
    <location>
        <begin position="31"/>
        <end position="41"/>
    </location>
</feature>
<dbReference type="AlphaFoldDB" id="A0AAV7MKE0"/>